<evidence type="ECO:0000256" key="8">
    <source>
        <dbReference type="ARBA" id="ARBA00022723"/>
    </source>
</evidence>
<dbReference type="RefSeq" id="WP_209810185.1">
    <property type="nucleotide sequence ID" value="NZ_JAGGKT010000005.1"/>
</dbReference>
<evidence type="ECO:0000256" key="12">
    <source>
        <dbReference type="ARBA" id="ARBA00022842"/>
    </source>
</evidence>
<feature type="domain" description="Pyruvate phosphate dikinase AMP/ATP-binding" evidence="15">
    <location>
        <begin position="16"/>
        <end position="299"/>
    </location>
</feature>
<keyword evidence="7 16" id="KW-0808">Transferase</keyword>
<dbReference type="EC" id="2.7.9.2" evidence="5"/>
<comment type="caution">
    <text evidence="16">The sequence shown here is derived from an EMBL/GenBank/DDBJ whole genome shotgun (WGS) entry which is preliminary data.</text>
</comment>
<dbReference type="Gene3D" id="3.30.1490.20">
    <property type="entry name" value="ATP-grasp fold, A domain"/>
    <property type="match status" value="1"/>
</dbReference>
<evidence type="ECO:0000256" key="11">
    <source>
        <dbReference type="ARBA" id="ARBA00022840"/>
    </source>
</evidence>
<dbReference type="InterPro" id="IPR006319">
    <property type="entry name" value="PEP_synth"/>
</dbReference>
<evidence type="ECO:0000256" key="9">
    <source>
        <dbReference type="ARBA" id="ARBA00022741"/>
    </source>
</evidence>
<evidence type="ECO:0000256" key="1">
    <source>
        <dbReference type="ARBA" id="ARBA00001946"/>
    </source>
</evidence>
<keyword evidence="10" id="KW-0418">Kinase</keyword>
<comment type="function">
    <text evidence="2">Catalyzes the phosphorylation of pyruvate to phosphoenolpyruvate.</text>
</comment>
<evidence type="ECO:0000259" key="15">
    <source>
        <dbReference type="Pfam" id="PF01326"/>
    </source>
</evidence>
<proteinExistence type="inferred from homology"/>
<dbReference type="SUPFAM" id="SSF56059">
    <property type="entry name" value="Glutathione synthetase ATP-binding domain-like"/>
    <property type="match status" value="1"/>
</dbReference>
<keyword evidence="11" id="KW-0067">ATP-binding</keyword>
<evidence type="ECO:0000313" key="17">
    <source>
        <dbReference type="Proteomes" id="UP001519343"/>
    </source>
</evidence>
<evidence type="ECO:0000256" key="4">
    <source>
        <dbReference type="ARBA" id="ARBA00007837"/>
    </source>
</evidence>
<comment type="pathway">
    <text evidence="3">Carbohydrate biosynthesis; gluconeogenesis.</text>
</comment>
<dbReference type="Proteomes" id="UP001519343">
    <property type="component" value="Unassembled WGS sequence"/>
</dbReference>
<dbReference type="EMBL" id="JAGGKT010000005">
    <property type="protein sequence ID" value="MBP1932121.1"/>
    <property type="molecule type" value="Genomic_DNA"/>
</dbReference>
<dbReference type="InterPro" id="IPR013815">
    <property type="entry name" value="ATP_grasp_subdomain_1"/>
</dbReference>
<evidence type="ECO:0000256" key="7">
    <source>
        <dbReference type="ARBA" id="ARBA00022679"/>
    </source>
</evidence>
<dbReference type="PANTHER" id="PTHR43030">
    <property type="entry name" value="PHOSPHOENOLPYRUVATE SYNTHASE"/>
    <property type="match status" value="1"/>
</dbReference>
<name>A0ABS4GPE6_9BACL</name>
<protein>
    <recommendedName>
        <fullName evidence="6">Phosphoenolpyruvate synthase</fullName>
        <ecNumber evidence="5">2.7.9.2</ecNumber>
    </recommendedName>
    <alternativeName>
        <fullName evidence="13">Pyruvate, water dikinase</fullName>
    </alternativeName>
</protein>
<evidence type="ECO:0000256" key="13">
    <source>
        <dbReference type="ARBA" id="ARBA00033470"/>
    </source>
</evidence>
<gene>
    <name evidence="16" type="ORF">J2Z37_002122</name>
</gene>
<evidence type="ECO:0000256" key="10">
    <source>
        <dbReference type="ARBA" id="ARBA00022777"/>
    </source>
</evidence>
<organism evidence="16 17">
    <name type="scientific">Ammoniphilus resinae</name>
    <dbReference type="NCBI Taxonomy" id="861532"/>
    <lineage>
        <taxon>Bacteria</taxon>
        <taxon>Bacillati</taxon>
        <taxon>Bacillota</taxon>
        <taxon>Bacilli</taxon>
        <taxon>Bacillales</taxon>
        <taxon>Paenibacillaceae</taxon>
        <taxon>Aneurinibacillus group</taxon>
        <taxon>Ammoniphilus</taxon>
    </lineage>
</organism>
<reference evidence="16 17" key="1">
    <citation type="submission" date="2021-03" db="EMBL/GenBank/DDBJ databases">
        <title>Genomic Encyclopedia of Type Strains, Phase IV (KMG-IV): sequencing the most valuable type-strain genomes for metagenomic binning, comparative biology and taxonomic classification.</title>
        <authorList>
            <person name="Goeker M."/>
        </authorList>
    </citation>
    <scope>NUCLEOTIDE SEQUENCE [LARGE SCALE GENOMIC DNA]</scope>
    <source>
        <strain evidence="16 17">DSM 24738</strain>
    </source>
</reference>
<accession>A0ABS4GPE6</accession>
<comment type="catalytic activity">
    <reaction evidence="14">
        <text>pyruvate + ATP + H2O = phosphoenolpyruvate + AMP + phosphate + 2 H(+)</text>
        <dbReference type="Rhea" id="RHEA:11364"/>
        <dbReference type="ChEBI" id="CHEBI:15361"/>
        <dbReference type="ChEBI" id="CHEBI:15377"/>
        <dbReference type="ChEBI" id="CHEBI:15378"/>
        <dbReference type="ChEBI" id="CHEBI:30616"/>
        <dbReference type="ChEBI" id="CHEBI:43474"/>
        <dbReference type="ChEBI" id="CHEBI:58702"/>
        <dbReference type="ChEBI" id="CHEBI:456215"/>
        <dbReference type="EC" id="2.7.9.2"/>
    </reaction>
</comment>
<comment type="similarity">
    <text evidence="4">Belongs to the PEP-utilizing enzyme family.</text>
</comment>
<evidence type="ECO:0000256" key="2">
    <source>
        <dbReference type="ARBA" id="ARBA00002988"/>
    </source>
</evidence>
<keyword evidence="17" id="KW-1185">Reference proteome</keyword>
<evidence type="ECO:0000256" key="5">
    <source>
        <dbReference type="ARBA" id="ARBA00011996"/>
    </source>
</evidence>
<keyword evidence="16" id="KW-0670">Pyruvate</keyword>
<dbReference type="PANTHER" id="PTHR43030:SF1">
    <property type="entry name" value="PHOSPHOENOLPYRUVATE SYNTHASE"/>
    <property type="match status" value="1"/>
</dbReference>
<evidence type="ECO:0000256" key="6">
    <source>
        <dbReference type="ARBA" id="ARBA00021623"/>
    </source>
</evidence>
<dbReference type="GO" id="GO:0008986">
    <property type="term" value="F:pyruvate, water dikinase activity"/>
    <property type="evidence" value="ECO:0007669"/>
    <property type="project" value="UniProtKB-EC"/>
</dbReference>
<keyword evidence="9" id="KW-0547">Nucleotide-binding</keyword>
<dbReference type="Gene3D" id="3.30.470.20">
    <property type="entry name" value="ATP-grasp fold, B domain"/>
    <property type="match status" value="1"/>
</dbReference>
<keyword evidence="8" id="KW-0479">Metal-binding</keyword>
<sequence length="299" mass="33438">MYTIPLETASQIEARQVGPKAWHLAQLIQQNIPVPRGFVIRAEALDLFLKENHLNERIGEAEFPQLLQQSLIPEGIKRELFKSYKRLQEWALPSSLSVAVRSSSAAEDLQEASFAGQYETYLNVHHFNEVLDRIKACWASLFSPRVRQYAMQKRVNLSSMPMGVLVQQMVSADVAGVIFSMNPVTRNTGEIIVNASYGLGEAVVSGLVTPDQFVVQKTTGTVQKELGFKEMKMISSPAGTETVETTEAEQQQFCLSDDQVHALTEETKRIESLYSTAVDIEFAIQDGKLYILQVRPITT</sequence>
<evidence type="ECO:0000313" key="16">
    <source>
        <dbReference type="EMBL" id="MBP1932121.1"/>
    </source>
</evidence>
<dbReference type="InterPro" id="IPR002192">
    <property type="entry name" value="PPDK_AMP/ATP-bd"/>
</dbReference>
<evidence type="ECO:0000256" key="3">
    <source>
        <dbReference type="ARBA" id="ARBA00004742"/>
    </source>
</evidence>
<evidence type="ECO:0000256" key="14">
    <source>
        <dbReference type="ARBA" id="ARBA00047700"/>
    </source>
</evidence>
<dbReference type="Pfam" id="PF01326">
    <property type="entry name" value="PPDK_N"/>
    <property type="match status" value="1"/>
</dbReference>
<comment type="cofactor">
    <cofactor evidence="1">
        <name>Mg(2+)</name>
        <dbReference type="ChEBI" id="CHEBI:18420"/>
    </cofactor>
</comment>
<keyword evidence="12" id="KW-0460">Magnesium</keyword>